<dbReference type="Gene3D" id="1.10.40.30">
    <property type="entry name" value="Fumarase/aspartase (C-terminal domain)"/>
    <property type="match status" value="1"/>
</dbReference>
<dbReference type="EC" id="4.3.2.2" evidence="4 11"/>
<dbReference type="PANTHER" id="PTHR43172">
    <property type="entry name" value="ADENYLOSUCCINATE LYASE"/>
    <property type="match status" value="1"/>
</dbReference>
<dbReference type="GO" id="GO:0005829">
    <property type="term" value="C:cytosol"/>
    <property type="evidence" value="ECO:0007669"/>
    <property type="project" value="TreeGrafter"/>
</dbReference>
<evidence type="ECO:0000313" key="14">
    <source>
        <dbReference type="EMBL" id="TRX99293.1"/>
    </source>
</evidence>
<dbReference type="GO" id="GO:0006189">
    <property type="term" value="P:'de novo' IMP biosynthetic process"/>
    <property type="evidence" value="ECO:0007669"/>
    <property type="project" value="UniProtKB-UniPathway"/>
</dbReference>
<evidence type="ECO:0000256" key="8">
    <source>
        <dbReference type="ARBA" id="ARBA00024477"/>
    </source>
</evidence>
<evidence type="ECO:0000256" key="2">
    <source>
        <dbReference type="ARBA" id="ARBA00004734"/>
    </source>
</evidence>
<dbReference type="Gene3D" id="1.10.275.10">
    <property type="entry name" value="Fumarase/aspartase (N-terminal domain)"/>
    <property type="match status" value="1"/>
</dbReference>
<dbReference type="InterPro" id="IPR000362">
    <property type="entry name" value="Fumarate_lyase_fam"/>
</dbReference>
<organism evidence="14 15">
    <name type="scientific">Acholeplasma laidlawii</name>
    <dbReference type="NCBI Taxonomy" id="2148"/>
    <lineage>
        <taxon>Bacteria</taxon>
        <taxon>Bacillati</taxon>
        <taxon>Mycoplasmatota</taxon>
        <taxon>Mollicutes</taxon>
        <taxon>Acholeplasmatales</taxon>
        <taxon>Acholeplasmataceae</taxon>
        <taxon>Acholeplasma</taxon>
    </lineage>
</organism>
<evidence type="ECO:0000313" key="15">
    <source>
        <dbReference type="Proteomes" id="UP000315938"/>
    </source>
</evidence>
<evidence type="ECO:0000256" key="1">
    <source>
        <dbReference type="ARBA" id="ARBA00004706"/>
    </source>
</evidence>
<evidence type="ECO:0000256" key="10">
    <source>
        <dbReference type="ARBA" id="ARBA00049115"/>
    </source>
</evidence>
<dbReference type="GO" id="GO:0044208">
    <property type="term" value="P:'de novo' AMP biosynthetic process"/>
    <property type="evidence" value="ECO:0007669"/>
    <property type="project" value="UniProtKB-UniPathway"/>
</dbReference>
<dbReference type="SMART" id="SM00998">
    <property type="entry name" value="ADSL_C"/>
    <property type="match status" value="1"/>
</dbReference>
<comment type="catalytic activity">
    <reaction evidence="8">
        <text>(2S)-2-[5-amino-1-(5-phospho-beta-D-ribosyl)imidazole-4-carboxamido]succinate = 5-amino-1-(5-phospho-beta-D-ribosyl)imidazole-4-carboxamide + fumarate</text>
        <dbReference type="Rhea" id="RHEA:23920"/>
        <dbReference type="ChEBI" id="CHEBI:29806"/>
        <dbReference type="ChEBI" id="CHEBI:58443"/>
        <dbReference type="ChEBI" id="CHEBI:58475"/>
        <dbReference type="EC" id="4.3.2.2"/>
    </reaction>
    <physiologicalReaction direction="left-to-right" evidence="8">
        <dbReference type="Rhea" id="RHEA:23921"/>
    </physiologicalReaction>
</comment>
<dbReference type="UniPathway" id="UPA00075">
    <property type="reaction ID" value="UER00336"/>
</dbReference>
<dbReference type="FunFam" id="1.20.200.10:FF:000008">
    <property type="entry name" value="Adenylosuccinate lyase"/>
    <property type="match status" value="1"/>
</dbReference>
<dbReference type="InterPro" id="IPR020557">
    <property type="entry name" value="Fumarate_lyase_CS"/>
</dbReference>
<dbReference type="GO" id="GO:0004018">
    <property type="term" value="F:N6-(1,2-dicarboxyethyl)AMP AMP-lyase (fumarate-forming) activity"/>
    <property type="evidence" value="ECO:0007669"/>
    <property type="project" value="UniProtKB-UniRule"/>
</dbReference>
<evidence type="ECO:0000256" key="5">
    <source>
        <dbReference type="ARBA" id="ARBA00017058"/>
    </source>
</evidence>
<dbReference type="Pfam" id="PF00206">
    <property type="entry name" value="Lyase_1"/>
    <property type="match status" value="1"/>
</dbReference>
<comment type="pathway">
    <text evidence="2 12">Purine metabolism; AMP biosynthesis via de novo pathway; AMP from IMP: step 2/2.</text>
</comment>
<comment type="similarity">
    <text evidence="3 12">Belongs to the lyase 1 family. Adenylosuccinate lyase subfamily.</text>
</comment>
<dbReference type="GO" id="GO:0070626">
    <property type="term" value="F:(S)-2-(5-amino-1-(5-phospho-D-ribosyl)imidazole-4-carboxamido) succinate lyase (fumarate-forming) activity"/>
    <property type="evidence" value="ECO:0007669"/>
    <property type="project" value="TreeGrafter"/>
</dbReference>
<evidence type="ECO:0000256" key="6">
    <source>
        <dbReference type="ARBA" id="ARBA00022755"/>
    </source>
</evidence>
<dbReference type="PRINTS" id="PR00145">
    <property type="entry name" value="ARGSUCLYASE"/>
</dbReference>
<gene>
    <name evidence="14" type="ORF">FNV44_06210</name>
</gene>
<evidence type="ECO:0000256" key="11">
    <source>
        <dbReference type="NCBIfam" id="TIGR00928"/>
    </source>
</evidence>
<sequence length="430" mass="48788">MIKRYRTPLFETLWSDQNRYDTFLTIELAVAKAWYLLGKYDETTYNKLTKATFDLESIYALEIETKHDMIAFTRTVSKSLGAEKMWLHYGLTSTDVVDSALALILRQANQAIRSKINKLLSVLKQKAYTYKDQPTIGRTHGIHAEITSFGLKFALWYSDLKRLLSVFDAACKNIEVIKISGAVGNYAANTPQLEKTVSRLLDIASADISTQVLQRDRHANYISSIALLGSELEKIATEIRHLSRTEVSEVNEYFSVDQKGSSAMPHKKNPVSSENISGLSRVLRGYVLTAFENINLWHERDISHSSAERIILADATTLIDYMLDRITNTLSNLEVHALKLQNNIDITGGIVFSQHVLSLLIDKGLTRDHAYDLVQKIATDAMSNQKDFKTELLKSSDIMKFMTPDELDKAFDSIYILRHVDTIYLKVFKT</sequence>
<dbReference type="InterPro" id="IPR019468">
    <property type="entry name" value="AdenyloSucc_lyase_C"/>
</dbReference>
<dbReference type="InterPro" id="IPR024083">
    <property type="entry name" value="Fumarase/histidase_N"/>
</dbReference>
<dbReference type="PANTHER" id="PTHR43172:SF1">
    <property type="entry name" value="ADENYLOSUCCINATE LYASE"/>
    <property type="match status" value="1"/>
</dbReference>
<accession>A0A553IGG5</accession>
<comment type="catalytic activity">
    <reaction evidence="10">
        <text>N(6)-(1,2-dicarboxyethyl)-AMP = fumarate + AMP</text>
        <dbReference type="Rhea" id="RHEA:16853"/>
        <dbReference type="ChEBI" id="CHEBI:29806"/>
        <dbReference type="ChEBI" id="CHEBI:57567"/>
        <dbReference type="ChEBI" id="CHEBI:456215"/>
        <dbReference type="EC" id="4.3.2.2"/>
    </reaction>
    <physiologicalReaction direction="left-to-right" evidence="10">
        <dbReference type="Rhea" id="RHEA:16854"/>
    </physiologicalReaction>
</comment>
<proteinExistence type="inferred from homology"/>
<dbReference type="GeneID" id="41339464"/>
<dbReference type="UniPathway" id="UPA00074">
    <property type="reaction ID" value="UER00132"/>
</dbReference>
<evidence type="ECO:0000256" key="3">
    <source>
        <dbReference type="ARBA" id="ARBA00008273"/>
    </source>
</evidence>
<dbReference type="CDD" id="cd01360">
    <property type="entry name" value="Adenylsuccinate_lyase_1"/>
    <property type="match status" value="1"/>
</dbReference>
<evidence type="ECO:0000256" key="12">
    <source>
        <dbReference type="RuleBase" id="RU361172"/>
    </source>
</evidence>
<dbReference type="PROSITE" id="PS00163">
    <property type="entry name" value="FUMARATE_LYASES"/>
    <property type="match status" value="1"/>
</dbReference>
<keyword evidence="7 12" id="KW-0456">Lyase</keyword>
<evidence type="ECO:0000256" key="7">
    <source>
        <dbReference type="ARBA" id="ARBA00023239"/>
    </source>
</evidence>
<dbReference type="NCBIfam" id="TIGR00928">
    <property type="entry name" value="purB"/>
    <property type="match status" value="1"/>
</dbReference>
<keyword evidence="6 12" id="KW-0658">Purine biosynthesis</keyword>
<evidence type="ECO:0000256" key="4">
    <source>
        <dbReference type="ARBA" id="ARBA00012339"/>
    </source>
</evidence>
<feature type="domain" description="Adenylosuccinate lyase C-terminal" evidence="13">
    <location>
        <begin position="348"/>
        <end position="428"/>
    </location>
</feature>
<evidence type="ECO:0000259" key="13">
    <source>
        <dbReference type="SMART" id="SM00998"/>
    </source>
</evidence>
<evidence type="ECO:0000256" key="9">
    <source>
        <dbReference type="ARBA" id="ARBA00030717"/>
    </source>
</evidence>
<dbReference type="InterPro" id="IPR022761">
    <property type="entry name" value="Fumarate_lyase_N"/>
</dbReference>
<dbReference type="Gene3D" id="1.20.200.10">
    <property type="entry name" value="Fumarase/aspartase (Central domain)"/>
    <property type="match status" value="1"/>
</dbReference>
<dbReference type="SUPFAM" id="SSF48557">
    <property type="entry name" value="L-aspartase-like"/>
    <property type="match status" value="1"/>
</dbReference>
<dbReference type="Proteomes" id="UP000315938">
    <property type="component" value="Unassembled WGS sequence"/>
</dbReference>
<dbReference type="Pfam" id="PF10397">
    <property type="entry name" value="ADSL_C"/>
    <property type="match status" value="1"/>
</dbReference>
<reference evidence="14 15" key="1">
    <citation type="submission" date="2019-07" db="EMBL/GenBank/DDBJ databases">
        <title>Genome sequence of Acholeplasma laidlawii strain with increased resistance to erythromycin.</title>
        <authorList>
            <person name="Medvedeva E.S."/>
            <person name="Baranova N.B."/>
            <person name="Siniagina M.N."/>
            <person name="Mouzykantov A."/>
            <person name="Chernova O.A."/>
            <person name="Chernov V.M."/>
        </authorList>
    </citation>
    <scope>NUCLEOTIDE SEQUENCE [LARGE SCALE GENOMIC DNA]</scope>
    <source>
        <strain evidence="14 15">PG8REry</strain>
    </source>
</reference>
<protein>
    <recommendedName>
        <fullName evidence="5 11">Adenylosuccinate lyase</fullName>
        <shortName evidence="12">ASL</shortName>
        <ecNumber evidence="4 11">4.3.2.2</ecNumber>
    </recommendedName>
    <alternativeName>
        <fullName evidence="9 12">Adenylosuccinase</fullName>
    </alternativeName>
</protein>
<comment type="pathway">
    <text evidence="1 12">Purine metabolism; IMP biosynthesis via de novo pathway; 5-amino-1-(5-phospho-D-ribosyl)imidazole-4-carboxamide from 5-amino-1-(5-phospho-D-ribosyl)imidazole-4-carboxylate: step 2/2.</text>
</comment>
<dbReference type="InterPro" id="IPR008948">
    <property type="entry name" value="L-Aspartase-like"/>
</dbReference>
<dbReference type="PRINTS" id="PR00149">
    <property type="entry name" value="FUMRATELYASE"/>
</dbReference>
<dbReference type="AlphaFoldDB" id="A0A553IGG5"/>
<name>A0A553IGG5_ACHLA</name>
<comment type="caution">
    <text evidence="14">The sequence shown here is derived from an EMBL/GenBank/DDBJ whole genome shotgun (WGS) entry which is preliminary data.</text>
</comment>
<dbReference type="EMBL" id="VKID01000002">
    <property type="protein sequence ID" value="TRX99293.1"/>
    <property type="molecule type" value="Genomic_DNA"/>
</dbReference>
<dbReference type="InterPro" id="IPR004769">
    <property type="entry name" value="Pur_lyase"/>
</dbReference>
<dbReference type="RefSeq" id="WP_012243257.1">
    <property type="nucleotide sequence ID" value="NZ_JACAOE010000002.1"/>
</dbReference>
<dbReference type="OMA" id="VQENAMK"/>